<accession>A0A7S2IYV0</accession>
<evidence type="ECO:0000256" key="1">
    <source>
        <dbReference type="SAM" id="MobiDB-lite"/>
    </source>
</evidence>
<feature type="compositionally biased region" description="Low complexity" evidence="1">
    <location>
        <begin position="127"/>
        <end position="151"/>
    </location>
</feature>
<feature type="compositionally biased region" description="Low complexity" evidence="1">
    <location>
        <begin position="54"/>
        <end position="63"/>
    </location>
</feature>
<dbReference type="AlphaFoldDB" id="A0A7S2IYV0"/>
<feature type="region of interest" description="Disordered" evidence="1">
    <location>
        <begin position="124"/>
        <end position="153"/>
    </location>
</feature>
<name>A0A7S2IYV0_9EUKA</name>
<organism evidence="2">
    <name type="scientific">Haptolina brevifila</name>
    <dbReference type="NCBI Taxonomy" id="156173"/>
    <lineage>
        <taxon>Eukaryota</taxon>
        <taxon>Haptista</taxon>
        <taxon>Haptophyta</taxon>
        <taxon>Prymnesiophyceae</taxon>
        <taxon>Prymnesiales</taxon>
        <taxon>Prymnesiaceae</taxon>
        <taxon>Haptolina</taxon>
    </lineage>
</organism>
<sequence>MPIYNACLSLLHAHLYCRPIPVTHPSLCMSVSIAHPYLVQGSDEEIELNANQRSSTASTSSGGATHGNGRAGGLVVHGTSTRGEEVGLETIPPVGREDALDGMGLQTTDQISSAQPICEMRISPNLHHSSSGSGGPFSDSHSSDPHSSPSPALAATADSFICRRAESTGIPHNTHTRVVELDTFDDVRA</sequence>
<reference evidence="2" key="1">
    <citation type="submission" date="2021-01" db="EMBL/GenBank/DDBJ databases">
        <authorList>
            <person name="Corre E."/>
            <person name="Pelletier E."/>
            <person name="Niang G."/>
            <person name="Scheremetjew M."/>
            <person name="Finn R."/>
            <person name="Kale V."/>
            <person name="Holt S."/>
            <person name="Cochrane G."/>
            <person name="Meng A."/>
            <person name="Brown T."/>
            <person name="Cohen L."/>
        </authorList>
    </citation>
    <scope>NUCLEOTIDE SEQUENCE</scope>
    <source>
        <strain evidence="2">UTEX LB 985</strain>
    </source>
</reference>
<gene>
    <name evidence="2" type="ORF">CBRE1094_LOCUS38752</name>
</gene>
<feature type="region of interest" description="Disordered" evidence="1">
    <location>
        <begin position="49"/>
        <end position="73"/>
    </location>
</feature>
<proteinExistence type="predicted"/>
<dbReference type="EMBL" id="HBGU01070985">
    <property type="protein sequence ID" value="CAD9533070.1"/>
    <property type="molecule type" value="Transcribed_RNA"/>
</dbReference>
<protein>
    <submittedName>
        <fullName evidence="2">Uncharacterized protein</fullName>
    </submittedName>
</protein>
<evidence type="ECO:0000313" key="2">
    <source>
        <dbReference type="EMBL" id="CAD9533070.1"/>
    </source>
</evidence>